<dbReference type="STRING" id="391625.PPSIR1_07173"/>
<dbReference type="eggNOG" id="COG1881">
    <property type="taxonomic scope" value="Bacteria"/>
</dbReference>
<feature type="chain" id="PRO_5002697530" description="YHYH domain-containing protein" evidence="2">
    <location>
        <begin position="19"/>
        <end position="317"/>
    </location>
</feature>
<feature type="compositionally biased region" description="Low complexity" evidence="1">
    <location>
        <begin position="47"/>
        <end position="61"/>
    </location>
</feature>
<feature type="signal peptide" evidence="2">
    <location>
        <begin position="1"/>
        <end position="18"/>
    </location>
</feature>
<evidence type="ECO:0000313" key="4">
    <source>
        <dbReference type="EMBL" id="EDM79005.1"/>
    </source>
</evidence>
<protein>
    <recommendedName>
        <fullName evidence="3">YHYH domain-containing protein</fullName>
    </recommendedName>
</protein>
<dbReference type="OrthoDB" id="9796530at2"/>
<sequence>MPTTKPLTLCALALLAFAGCTDDPGTLDDDSGETAGSEDEVGEDGSTDGSGTDEAGTDDGTGSTGGETTGGQPSDCPVDQFVDPQPDPNNGAYADPFLNVYCEHDELVVESNGIPHYEFVQLTPNPLGAQDYAWRIPQFPEVAAQTTEVPLLGLEAFSVSGLPIFGPNEGPFPDPFGDPVYNDIVDFCLGHTAMEGVYHLHAMVTECFKMDPGPDQPSPIIGYALDGFPIYGPRGCLDAGCSEVVEFHSGWVQTGDPTTYAWDNHEYQPSDDPSVLDECNGRYDANGNYGYHATATFPYVLGCYRGTPQGVGMGGPP</sequence>
<evidence type="ECO:0000256" key="2">
    <source>
        <dbReference type="SAM" id="SignalP"/>
    </source>
</evidence>
<dbReference type="PROSITE" id="PS51257">
    <property type="entry name" value="PROKAR_LIPOPROTEIN"/>
    <property type="match status" value="1"/>
</dbReference>
<keyword evidence="5" id="KW-1185">Reference proteome</keyword>
<comment type="caution">
    <text evidence="4">The sequence shown here is derived from an EMBL/GenBank/DDBJ whole genome shotgun (WGS) entry which is preliminary data.</text>
</comment>
<feature type="domain" description="YHYH" evidence="3">
    <location>
        <begin position="134"/>
        <end position="306"/>
    </location>
</feature>
<reference evidence="4 5" key="1">
    <citation type="submission" date="2007-06" db="EMBL/GenBank/DDBJ databases">
        <authorList>
            <person name="Shimkets L."/>
            <person name="Ferriera S."/>
            <person name="Johnson J."/>
            <person name="Kravitz S."/>
            <person name="Beeson K."/>
            <person name="Sutton G."/>
            <person name="Rogers Y.-H."/>
            <person name="Friedman R."/>
            <person name="Frazier M."/>
            <person name="Venter J.C."/>
        </authorList>
    </citation>
    <scope>NUCLEOTIDE SEQUENCE [LARGE SCALE GENOMIC DNA]</scope>
    <source>
        <strain evidence="4 5">SIR-1</strain>
    </source>
</reference>
<dbReference type="RefSeq" id="WP_006971892.1">
    <property type="nucleotide sequence ID" value="NZ_ABCS01000024.1"/>
</dbReference>
<evidence type="ECO:0000313" key="5">
    <source>
        <dbReference type="Proteomes" id="UP000005801"/>
    </source>
</evidence>
<dbReference type="EMBL" id="ABCS01000024">
    <property type="protein sequence ID" value="EDM79005.1"/>
    <property type="molecule type" value="Genomic_DNA"/>
</dbReference>
<dbReference type="Pfam" id="PF14240">
    <property type="entry name" value="YHYH"/>
    <property type="match status" value="1"/>
</dbReference>
<dbReference type="InterPro" id="IPR025924">
    <property type="entry name" value="YHYH_dom"/>
</dbReference>
<feature type="region of interest" description="Disordered" evidence="1">
    <location>
        <begin position="20"/>
        <end position="92"/>
    </location>
</feature>
<proteinExistence type="predicted"/>
<dbReference type="Proteomes" id="UP000005801">
    <property type="component" value="Unassembled WGS sequence"/>
</dbReference>
<evidence type="ECO:0000259" key="3">
    <source>
        <dbReference type="Pfam" id="PF14240"/>
    </source>
</evidence>
<keyword evidence="2" id="KW-0732">Signal</keyword>
<accession>A6G593</accession>
<organism evidence="4 5">
    <name type="scientific">Plesiocystis pacifica SIR-1</name>
    <dbReference type="NCBI Taxonomy" id="391625"/>
    <lineage>
        <taxon>Bacteria</taxon>
        <taxon>Pseudomonadati</taxon>
        <taxon>Myxococcota</taxon>
        <taxon>Polyangia</taxon>
        <taxon>Nannocystales</taxon>
        <taxon>Nannocystaceae</taxon>
        <taxon>Plesiocystis</taxon>
    </lineage>
</organism>
<gene>
    <name evidence="4" type="ORF">PPSIR1_07173</name>
</gene>
<feature type="compositionally biased region" description="Acidic residues" evidence="1">
    <location>
        <begin position="25"/>
        <end position="46"/>
    </location>
</feature>
<dbReference type="AlphaFoldDB" id="A6G593"/>
<evidence type="ECO:0000256" key="1">
    <source>
        <dbReference type="SAM" id="MobiDB-lite"/>
    </source>
</evidence>
<name>A6G593_9BACT</name>
<feature type="compositionally biased region" description="Low complexity" evidence="1">
    <location>
        <begin position="75"/>
        <end position="84"/>
    </location>
</feature>